<gene>
    <name evidence="3" type="ORF">FYC62_01845</name>
</gene>
<dbReference type="GO" id="GO:0050821">
    <property type="term" value="P:protein stabilization"/>
    <property type="evidence" value="ECO:0007669"/>
    <property type="project" value="TreeGrafter"/>
</dbReference>
<evidence type="ECO:0000313" key="4">
    <source>
        <dbReference type="Proteomes" id="UP000323653"/>
    </source>
</evidence>
<evidence type="ECO:0000256" key="2">
    <source>
        <dbReference type="ARBA" id="ARBA00022729"/>
    </source>
</evidence>
<evidence type="ECO:0000256" key="1">
    <source>
        <dbReference type="ARBA" id="ARBA00009091"/>
    </source>
</evidence>
<dbReference type="KEGG" id="pej:FYC62_01845"/>
<proteinExistence type="inferred from homology"/>
<dbReference type="Pfam" id="PF03938">
    <property type="entry name" value="OmpH"/>
    <property type="match status" value="1"/>
</dbReference>
<comment type="similarity">
    <text evidence="1">Belongs to the Skp family.</text>
</comment>
<dbReference type="RefSeq" id="WP_149073709.1">
    <property type="nucleotide sequence ID" value="NZ_CP043329.1"/>
</dbReference>
<dbReference type="GO" id="GO:0051082">
    <property type="term" value="F:unfolded protein binding"/>
    <property type="evidence" value="ECO:0007669"/>
    <property type="project" value="InterPro"/>
</dbReference>
<dbReference type="GO" id="GO:0005829">
    <property type="term" value="C:cytosol"/>
    <property type="evidence" value="ECO:0007669"/>
    <property type="project" value="TreeGrafter"/>
</dbReference>
<dbReference type="SUPFAM" id="SSF111384">
    <property type="entry name" value="OmpH-like"/>
    <property type="match status" value="1"/>
</dbReference>
<dbReference type="SMART" id="SM00935">
    <property type="entry name" value="OmpH"/>
    <property type="match status" value="1"/>
</dbReference>
<accession>A0A5C0VCP3</accession>
<dbReference type="PANTHER" id="PTHR35089:SF1">
    <property type="entry name" value="CHAPERONE PROTEIN SKP"/>
    <property type="match status" value="1"/>
</dbReference>
<dbReference type="Proteomes" id="UP000323653">
    <property type="component" value="Chromosome"/>
</dbReference>
<reference evidence="3 4" key="1">
    <citation type="submission" date="2019-08" db="EMBL/GenBank/DDBJ databases">
        <title>Pedobacter sp. nov., isolated from Han river, South Korea.</title>
        <authorList>
            <person name="Lee D.-H."/>
            <person name="Kim Y.-S."/>
            <person name="Hwang E.-M."/>
            <person name="Le Tran T.C."/>
            <person name="Cha C.-J."/>
        </authorList>
    </citation>
    <scope>NUCLEOTIDE SEQUENCE [LARGE SCALE GENOMIC DNA]</scope>
    <source>
        <strain evidence="3 4">CJ43</strain>
    </source>
</reference>
<dbReference type="PANTHER" id="PTHR35089">
    <property type="entry name" value="CHAPERONE PROTEIN SKP"/>
    <property type="match status" value="1"/>
</dbReference>
<dbReference type="Gene3D" id="3.30.910.20">
    <property type="entry name" value="Skp domain"/>
    <property type="match status" value="1"/>
</dbReference>
<protein>
    <submittedName>
        <fullName evidence="3">OmpH family outer membrane protein</fullName>
    </submittedName>
</protein>
<dbReference type="InterPro" id="IPR005632">
    <property type="entry name" value="Chaperone_Skp"/>
</dbReference>
<evidence type="ECO:0000313" key="3">
    <source>
        <dbReference type="EMBL" id="QEK50548.1"/>
    </source>
</evidence>
<sequence>MRYIISVLLIVISSIGAFAQRLAYVDSDYILKHVPEYSSAQKQLDGLSEQWQKEIDKKFIEVETLNKAYLADQVLLTDEMRKKREEEIQIKEKEATDLQQKRFGFEGELYQQRVKLIKPIQEKIGKAIEEYAARDGLDIILDKASVTMLFARPSYDKSNDIITRLGYKPGSFAK</sequence>
<keyword evidence="4" id="KW-1185">Reference proteome</keyword>
<name>A0A5C0VCP3_9SPHI</name>
<keyword evidence="2" id="KW-0732">Signal</keyword>
<dbReference type="EMBL" id="CP043329">
    <property type="protein sequence ID" value="QEK50548.1"/>
    <property type="molecule type" value="Genomic_DNA"/>
</dbReference>
<dbReference type="AlphaFoldDB" id="A0A5C0VCP3"/>
<dbReference type="InterPro" id="IPR024930">
    <property type="entry name" value="Skp_dom_sf"/>
</dbReference>
<organism evidence="3 4">
    <name type="scientific">Pedobacter aquae</name>
    <dbReference type="NCBI Taxonomy" id="2605747"/>
    <lineage>
        <taxon>Bacteria</taxon>
        <taxon>Pseudomonadati</taxon>
        <taxon>Bacteroidota</taxon>
        <taxon>Sphingobacteriia</taxon>
        <taxon>Sphingobacteriales</taxon>
        <taxon>Sphingobacteriaceae</taxon>
        <taxon>Pedobacter</taxon>
    </lineage>
</organism>